<gene>
    <name evidence="1" type="ORF">JZ751_021400</name>
</gene>
<accession>A0A8T2NSQ0</accession>
<proteinExistence type="predicted"/>
<evidence type="ECO:0000313" key="2">
    <source>
        <dbReference type="Proteomes" id="UP000824540"/>
    </source>
</evidence>
<protein>
    <submittedName>
        <fullName evidence="1">Uncharacterized protein</fullName>
    </submittedName>
</protein>
<reference evidence="1" key="1">
    <citation type="thesis" date="2021" institute="BYU ScholarsArchive" country="Provo, UT, USA">
        <title>Applications of and Algorithms for Genome Assembly and Genomic Analyses with an Emphasis on Marine Teleosts.</title>
        <authorList>
            <person name="Pickett B.D."/>
        </authorList>
    </citation>
    <scope>NUCLEOTIDE SEQUENCE</scope>
    <source>
        <strain evidence="1">HI-2016</strain>
    </source>
</reference>
<organism evidence="1 2">
    <name type="scientific">Albula glossodonta</name>
    <name type="common">roundjaw bonefish</name>
    <dbReference type="NCBI Taxonomy" id="121402"/>
    <lineage>
        <taxon>Eukaryota</taxon>
        <taxon>Metazoa</taxon>
        <taxon>Chordata</taxon>
        <taxon>Craniata</taxon>
        <taxon>Vertebrata</taxon>
        <taxon>Euteleostomi</taxon>
        <taxon>Actinopterygii</taxon>
        <taxon>Neopterygii</taxon>
        <taxon>Teleostei</taxon>
        <taxon>Albuliformes</taxon>
        <taxon>Albulidae</taxon>
        <taxon>Albula</taxon>
    </lineage>
</organism>
<dbReference type="Proteomes" id="UP000824540">
    <property type="component" value="Unassembled WGS sequence"/>
</dbReference>
<comment type="caution">
    <text evidence="1">The sequence shown here is derived from an EMBL/GenBank/DDBJ whole genome shotgun (WGS) entry which is preliminary data.</text>
</comment>
<name>A0A8T2NSQ0_9TELE</name>
<dbReference type="AlphaFoldDB" id="A0A8T2NSQ0"/>
<keyword evidence="2" id="KW-1185">Reference proteome</keyword>
<evidence type="ECO:0000313" key="1">
    <source>
        <dbReference type="EMBL" id="KAG9340578.1"/>
    </source>
</evidence>
<sequence length="63" mass="7046">MSPMLYTCEVTSLSLESLSIYFLELFLSEACSWTMASVKGIRAILMTIISVQTLSHGKVWEQA</sequence>
<dbReference type="EMBL" id="JAFBMS010000042">
    <property type="protein sequence ID" value="KAG9340578.1"/>
    <property type="molecule type" value="Genomic_DNA"/>
</dbReference>